<dbReference type="OrthoDB" id="341259at2759"/>
<evidence type="ECO:0000256" key="3">
    <source>
        <dbReference type="PROSITE-ProRule" id="PRU00023"/>
    </source>
</evidence>
<dbReference type="InterPro" id="IPR002110">
    <property type="entry name" value="Ankyrin_rpt"/>
</dbReference>
<dbReference type="PROSITE" id="PS50088">
    <property type="entry name" value="ANK_REPEAT"/>
    <property type="match status" value="2"/>
</dbReference>
<dbReference type="PANTHER" id="PTHR24198:SF165">
    <property type="entry name" value="ANKYRIN REPEAT-CONTAINING PROTEIN-RELATED"/>
    <property type="match status" value="1"/>
</dbReference>
<dbReference type="PANTHER" id="PTHR24198">
    <property type="entry name" value="ANKYRIN REPEAT AND PROTEIN KINASE DOMAIN-CONTAINING PROTEIN"/>
    <property type="match status" value="1"/>
</dbReference>
<gene>
    <name evidence="5" type="ORF">BofuT4_P091790.1</name>
</gene>
<dbReference type="AlphaFoldDB" id="G2YEM2"/>
<dbReference type="HOGENOM" id="CLU_737682_0_0_1"/>
<feature type="repeat" description="ANK" evidence="3">
    <location>
        <begin position="173"/>
        <end position="205"/>
    </location>
</feature>
<evidence type="ECO:0000313" key="6">
    <source>
        <dbReference type="Proteomes" id="UP000008177"/>
    </source>
</evidence>
<protein>
    <submittedName>
        <fullName evidence="5">Uncharacterized protein</fullName>
    </submittedName>
</protein>
<keyword evidence="2 3" id="KW-0040">ANK repeat</keyword>
<organism evidence="5 6">
    <name type="scientific">Botryotinia fuckeliana (strain T4)</name>
    <name type="common">Noble rot fungus</name>
    <name type="synonym">Botrytis cinerea</name>
    <dbReference type="NCBI Taxonomy" id="999810"/>
    <lineage>
        <taxon>Eukaryota</taxon>
        <taxon>Fungi</taxon>
        <taxon>Dikarya</taxon>
        <taxon>Ascomycota</taxon>
        <taxon>Pezizomycotina</taxon>
        <taxon>Leotiomycetes</taxon>
        <taxon>Helotiales</taxon>
        <taxon>Sclerotiniaceae</taxon>
        <taxon>Botrytis</taxon>
    </lineage>
</organism>
<proteinExistence type="predicted"/>
<accession>G2YEM2</accession>
<evidence type="ECO:0000313" key="5">
    <source>
        <dbReference type="EMBL" id="CCD50220.1"/>
    </source>
</evidence>
<dbReference type="PROSITE" id="PS50297">
    <property type="entry name" value="ANK_REP_REGION"/>
    <property type="match status" value="2"/>
</dbReference>
<dbReference type="InParanoid" id="G2YEM2"/>
<dbReference type="Pfam" id="PF12796">
    <property type="entry name" value="Ank_2"/>
    <property type="match status" value="2"/>
</dbReference>
<name>G2YEM2_BOTF4</name>
<dbReference type="InterPro" id="IPR036770">
    <property type="entry name" value="Ankyrin_rpt-contain_sf"/>
</dbReference>
<evidence type="ECO:0000256" key="1">
    <source>
        <dbReference type="ARBA" id="ARBA00022737"/>
    </source>
</evidence>
<dbReference type="SMART" id="SM00248">
    <property type="entry name" value="ANK"/>
    <property type="match status" value="7"/>
</dbReference>
<keyword evidence="1" id="KW-0677">Repeat</keyword>
<feature type="region of interest" description="Disordered" evidence="4">
    <location>
        <begin position="346"/>
        <end position="375"/>
    </location>
</feature>
<dbReference type="GO" id="GO:0005737">
    <property type="term" value="C:cytoplasm"/>
    <property type="evidence" value="ECO:0007669"/>
    <property type="project" value="TreeGrafter"/>
</dbReference>
<evidence type="ECO:0000256" key="2">
    <source>
        <dbReference type="ARBA" id="ARBA00023043"/>
    </source>
</evidence>
<evidence type="ECO:0000256" key="4">
    <source>
        <dbReference type="SAM" id="MobiDB-lite"/>
    </source>
</evidence>
<dbReference type="Proteomes" id="UP000008177">
    <property type="component" value="Unplaced contigs"/>
</dbReference>
<dbReference type="EMBL" id="FQ790324">
    <property type="protein sequence ID" value="CCD50220.1"/>
    <property type="molecule type" value="Genomic_DNA"/>
</dbReference>
<dbReference type="STRING" id="999810.G2YEM2"/>
<dbReference type="Gene3D" id="1.25.40.20">
    <property type="entry name" value="Ankyrin repeat-containing domain"/>
    <property type="match status" value="1"/>
</dbReference>
<dbReference type="SUPFAM" id="SSF48403">
    <property type="entry name" value="Ankyrin repeat"/>
    <property type="match status" value="1"/>
</dbReference>
<reference evidence="6" key="1">
    <citation type="journal article" date="2011" name="PLoS Genet.">
        <title>Genomic analysis of the necrotrophic fungal pathogens Sclerotinia sclerotiorum and Botrytis cinerea.</title>
        <authorList>
            <person name="Amselem J."/>
            <person name="Cuomo C.A."/>
            <person name="van Kan J.A."/>
            <person name="Viaud M."/>
            <person name="Benito E.P."/>
            <person name="Couloux A."/>
            <person name="Coutinho P.M."/>
            <person name="de Vries R.P."/>
            <person name="Dyer P.S."/>
            <person name="Fillinger S."/>
            <person name="Fournier E."/>
            <person name="Gout L."/>
            <person name="Hahn M."/>
            <person name="Kohn L."/>
            <person name="Lapalu N."/>
            <person name="Plummer K.M."/>
            <person name="Pradier J.M."/>
            <person name="Quevillon E."/>
            <person name="Sharon A."/>
            <person name="Simon A."/>
            <person name="ten Have A."/>
            <person name="Tudzynski B."/>
            <person name="Tudzynski P."/>
            <person name="Wincker P."/>
            <person name="Andrew M."/>
            <person name="Anthouard V."/>
            <person name="Beever R.E."/>
            <person name="Beffa R."/>
            <person name="Benoit I."/>
            <person name="Bouzid O."/>
            <person name="Brault B."/>
            <person name="Chen Z."/>
            <person name="Choquer M."/>
            <person name="Collemare J."/>
            <person name="Cotton P."/>
            <person name="Danchin E.G."/>
            <person name="Da Silva C."/>
            <person name="Gautier A."/>
            <person name="Giraud C."/>
            <person name="Giraud T."/>
            <person name="Gonzalez C."/>
            <person name="Grossetete S."/>
            <person name="Guldener U."/>
            <person name="Henrissat B."/>
            <person name="Howlett B.J."/>
            <person name="Kodira C."/>
            <person name="Kretschmer M."/>
            <person name="Lappartient A."/>
            <person name="Leroch M."/>
            <person name="Levis C."/>
            <person name="Mauceli E."/>
            <person name="Neuveglise C."/>
            <person name="Oeser B."/>
            <person name="Pearson M."/>
            <person name="Poulain J."/>
            <person name="Poussereau N."/>
            <person name="Quesneville H."/>
            <person name="Rascle C."/>
            <person name="Schumacher J."/>
            <person name="Segurens B."/>
            <person name="Sexton A."/>
            <person name="Silva E."/>
            <person name="Sirven C."/>
            <person name="Soanes D.M."/>
            <person name="Talbot N.J."/>
            <person name="Templeton M."/>
            <person name="Yandava C."/>
            <person name="Yarden O."/>
            <person name="Zeng Q."/>
            <person name="Rollins J.A."/>
            <person name="Lebrun M.H."/>
            <person name="Dickman M."/>
        </authorList>
    </citation>
    <scope>NUCLEOTIDE SEQUENCE [LARGE SCALE GENOMIC DNA]</scope>
    <source>
        <strain evidence="6">T4</strain>
    </source>
</reference>
<sequence length="375" mass="41097">MQKSIIQVNLRNKPENETLYSIGIIKFDNNVSGKEILLSLAAFQWSAAFSEPLIINLLLEHGAKVDEKIPVIEGTTLHLATSYGKEENVKCLLDAGADYSQTDYYNTRAFHFATGYGHLEILKIVYERGSHRYINQANGHSNAPIYIASIIGHGNVLKWLSQRGAKVNQPGINGATPLYLASAHGHIGIFRELLNNGADTHKMNDMSYFPILTASENAQLEIFEILHDSGAFVSDVGAQDNGTCYHRVVCCSHESLSDHNGIIALLAGEGLDINQMNNADISPLYLACILQKLKHAQCLLKYGANINQMGPRGNVDVTALVAVPAIIFGWKVNAISSFRPRNNIVSNSSTPANAPKGVLSSVRRRGRKKYDIEAK</sequence>
<feature type="repeat" description="ANK" evidence="3">
    <location>
        <begin position="72"/>
        <end position="104"/>
    </location>
</feature>